<sequence length="207" mass="22784">MSVAVVNYGVGNIDSLSRALTVCGAKPLLTDREKDFKVVDACVLPGVGAFGDAIKLLRARHLDTILEDQIIAYDIPILGVCLGMQLLASRSFELGEHEGLGWIPGTVKPLKPTAKERIPHVGWNSVEHDGSDPLFDGIPSGEDFYFVHGYHFDVDSPSNILGKTSYCGKFTSAVRHKNIFGTQFHPEKSQGIGLRLLRNFIHYCEKF</sequence>
<evidence type="ECO:0000256" key="7">
    <source>
        <dbReference type="ARBA" id="ARBA00023239"/>
    </source>
</evidence>
<dbReference type="Gene3D" id="3.40.50.880">
    <property type="match status" value="1"/>
</dbReference>
<evidence type="ECO:0000256" key="1">
    <source>
        <dbReference type="ARBA" id="ARBA00005091"/>
    </source>
</evidence>
<dbReference type="GO" id="GO:0016829">
    <property type="term" value="F:lyase activity"/>
    <property type="evidence" value="ECO:0007669"/>
    <property type="project" value="UniProtKB-KW"/>
</dbReference>
<dbReference type="UniPathway" id="UPA00031">
    <property type="reaction ID" value="UER00010"/>
</dbReference>
<proteinExistence type="inferred from homology"/>
<evidence type="ECO:0000256" key="4">
    <source>
        <dbReference type="ARBA" id="ARBA00022801"/>
    </source>
</evidence>
<evidence type="ECO:0000313" key="13">
    <source>
        <dbReference type="EMBL" id="MUM76954.1"/>
    </source>
</evidence>
<dbReference type="GO" id="GO:0005737">
    <property type="term" value="C:cytoplasm"/>
    <property type="evidence" value="ECO:0007669"/>
    <property type="project" value="UniProtKB-SubCell"/>
</dbReference>
<keyword evidence="7 10" id="KW-0456">Lyase</keyword>
<comment type="catalytic activity">
    <reaction evidence="8 10">
        <text>5-[(5-phospho-1-deoxy-D-ribulos-1-ylimino)methylamino]-1-(5-phospho-beta-D-ribosyl)imidazole-4-carboxamide + L-glutamine = D-erythro-1-(imidazol-4-yl)glycerol 3-phosphate + 5-amino-1-(5-phospho-beta-D-ribosyl)imidazole-4-carboxamide + L-glutamate + H(+)</text>
        <dbReference type="Rhea" id="RHEA:24793"/>
        <dbReference type="ChEBI" id="CHEBI:15378"/>
        <dbReference type="ChEBI" id="CHEBI:29985"/>
        <dbReference type="ChEBI" id="CHEBI:58278"/>
        <dbReference type="ChEBI" id="CHEBI:58359"/>
        <dbReference type="ChEBI" id="CHEBI:58475"/>
        <dbReference type="ChEBI" id="CHEBI:58525"/>
        <dbReference type="EC" id="4.3.2.10"/>
    </reaction>
</comment>
<keyword evidence="14" id="KW-1185">Reference proteome</keyword>
<keyword evidence="3 10" id="KW-0028">Amino-acid biosynthesis</keyword>
<evidence type="ECO:0000259" key="12">
    <source>
        <dbReference type="Pfam" id="PF00117"/>
    </source>
</evidence>
<comment type="catalytic activity">
    <reaction evidence="9 10">
        <text>L-glutamine + H2O = L-glutamate + NH4(+)</text>
        <dbReference type="Rhea" id="RHEA:15889"/>
        <dbReference type="ChEBI" id="CHEBI:15377"/>
        <dbReference type="ChEBI" id="CHEBI:28938"/>
        <dbReference type="ChEBI" id="CHEBI:29985"/>
        <dbReference type="ChEBI" id="CHEBI:58359"/>
        <dbReference type="EC" id="3.5.1.2"/>
    </reaction>
</comment>
<organism evidence="13 14">
    <name type="scientific">Pseudodesulfovibrio alkaliphilus</name>
    <dbReference type="NCBI Taxonomy" id="2661613"/>
    <lineage>
        <taxon>Bacteria</taxon>
        <taxon>Pseudomonadati</taxon>
        <taxon>Thermodesulfobacteriota</taxon>
        <taxon>Desulfovibrionia</taxon>
        <taxon>Desulfovibrionales</taxon>
        <taxon>Desulfovibrionaceae</taxon>
    </lineage>
</organism>
<dbReference type="PIRSF" id="PIRSF000495">
    <property type="entry name" value="Amidotransf_hisH"/>
    <property type="match status" value="1"/>
</dbReference>
<dbReference type="EMBL" id="WODC01000002">
    <property type="protein sequence ID" value="MUM76954.1"/>
    <property type="molecule type" value="Genomic_DNA"/>
</dbReference>
<dbReference type="Proteomes" id="UP000461162">
    <property type="component" value="Unassembled WGS sequence"/>
</dbReference>
<evidence type="ECO:0000256" key="9">
    <source>
        <dbReference type="ARBA" id="ARBA00049534"/>
    </source>
</evidence>
<dbReference type="InterPro" id="IPR010139">
    <property type="entry name" value="Imidazole-glycPsynth_HisH"/>
</dbReference>
<dbReference type="HAMAP" id="MF_00278">
    <property type="entry name" value="HisH"/>
    <property type="match status" value="1"/>
</dbReference>
<keyword evidence="5 10" id="KW-0315">Glutamine amidotransferase</keyword>
<dbReference type="AlphaFoldDB" id="A0A7K1KLK1"/>
<protein>
    <recommendedName>
        <fullName evidence="10">Imidazole glycerol phosphate synthase subunit HisH</fullName>
        <ecNumber evidence="10">4.3.2.10</ecNumber>
    </recommendedName>
    <alternativeName>
        <fullName evidence="10">IGP synthase glutaminase subunit</fullName>
        <ecNumber evidence="10">3.5.1.2</ecNumber>
    </alternativeName>
    <alternativeName>
        <fullName evidence="10">IGP synthase subunit HisH</fullName>
    </alternativeName>
    <alternativeName>
        <fullName evidence="10">ImGP synthase subunit HisH</fullName>
        <shortName evidence="10">IGPS subunit HisH</shortName>
    </alternativeName>
</protein>
<dbReference type="SUPFAM" id="SSF52317">
    <property type="entry name" value="Class I glutamine amidotransferase-like"/>
    <property type="match status" value="1"/>
</dbReference>
<evidence type="ECO:0000256" key="10">
    <source>
        <dbReference type="HAMAP-Rule" id="MF_00278"/>
    </source>
</evidence>
<feature type="active site" evidence="10 11">
    <location>
        <position position="185"/>
    </location>
</feature>
<dbReference type="InterPro" id="IPR017926">
    <property type="entry name" value="GATASE"/>
</dbReference>
<evidence type="ECO:0000256" key="6">
    <source>
        <dbReference type="ARBA" id="ARBA00023102"/>
    </source>
</evidence>
<accession>A0A7K1KLK1</accession>
<dbReference type="CDD" id="cd01748">
    <property type="entry name" value="GATase1_IGP_Synthase"/>
    <property type="match status" value="1"/>
</dbReference>
<dbReference type="Pfam" id="PF00117">
    <property type="entry name" value="GATase"/>
    <property type="match status" value="1"/>
</dbReference>
<evidence type="ECO:0000313" key="14">
    <source>
        <dbReference type="Proteomes" id="UP000461162"/>
    </source>
</evidence>
<comment type="pathway">
    <text evidence="1 10">Amino-acid biosynthesis; L-histidine biosynthesis; L-histidine from 5-phospho-alpha-D-ribose 1-diphosphate: step 5/9.</text>
</comment>
<keyword evidence="10" id="KW-0963">Cytoplasm</keyword>
<name>A0A7K1KLK1_9BACT</name>
<dbReference type="GO" id="GO:0004359">
    <property type="term" value="F:glutaminase activity"/>
    <property type="evidence" value="ECO:0007669"/>
    <property type="project" value="UniProtKB-EC"/>
</dbReference>
<reference evidence="13 14" key="1">
    <citation type="submission" date="2019-11" db="EMBL/GenBank/DDBJ databases">
        <title>Pseudodesulfovibrio alkaliphilus, sp. nov., an alkaliphilic sulfate-reducing bacteria from mud volcano of Taman peninsula, Russia.</title>
        <authorList>
            <person name="Frolova A."/>
            <person name="Merkel A.Y."/>
            <person name="Slobodkin A.I."/>
        </authorList>
    </citation>
    <scope>NUCLEOTIDE SEQUENCE [LARGE SCALE GENOMIC DNA]</scope>
    <source>
        <strain evidence="13 14">F-1</strain>
    </source>
</reference>
<dbReference type="InterPro" id="IPR029062">
    <property type="entry name" value="Class_I_gatase-like"/>
</dbReference>
<keyword evidence="6 10" id="KW-0368">Histidine biosynthesis</keyword>
<comment type="subcellular location">
    <subcellularLocation>
        <location evidence="10">Cytoplasm</location>
    </subcellularLocation>
</comment>
<feature type="domain" description="Glutamine amidotransferase" evidence="12">
    <location>
        <begin position="6"/>
        <end position="201"/>
    </location>
</feature>
<feature type="active site" description="Nucleophile" evidence="10 11">
    <location>
        <position position="81"/>
    </location>
</feature>
<keyword evidence="4 10" id="KW-0378">Hydrolase</keyword>
<comment type="function">
    <text evidence="10">IGPS catalyzes the conversion of PRFAR and glutamine to IGP, AICAR and glutamate. The HisH subunit catalyzes the hydrolysis of glutamine to glutamate and ammonia as part of the synthesis of IGP and AICAR. The resulting ammonia molecule is channeled to the active site of HisF.</text>
</comment>
<dbReference type="PROSITE" id="PS51273">
    <property type="entry name" value="GATASE_TYPE_1"/>
    <property type="match status" value="1"/>
</dbReference>
<evidence type="ECO:0000256" key="11">
    <source>
        <dbReference type="PIRSR" id="PIRSR000495-1"/>
    </source>
</evidence>
<comment type="subunit">
    <text evidence="2 10">Heterodimer of HisH and HisF.</text>
</comment>
<dbReference type="GO" id="GO:0000107">
    <property type="term" value="F:imidazoleglycerol-phosphate synthase activity"/>
    <property type="evidence" value="ECO:0007669"/>
    <property type="project" value="UniProtKB-UniRule"/>
</dbReference>
<dbReference type="NCBIfam" id="TIGR01855">
    <property type="entry name" value="IMP_synth_hisH"/>
    <property type="match status" value="1"/>
</dbReference>
<dbReference type="EC" id="4.3.2.10" evidence="10"/>
<feature type="active site" evidence="10 11">
    <location>
        <position position="187"/>
    </location>
</feature>
<dbReference type="GO" id="GO:0000105">
    <property type="term" value="P:L-histidine biosynthetic process"/>
    <property type="evidence" value="ECO:0007669"/>
    <property type="project" value="UniProtKB-UniRule"/>
</dbReference>
<evidence type="ECO:0000256" key="3">
    <source>
        <dbReference type="ARBA" id="ARBA00022605"/>
    </source>
</evidence>
<evidence type="ECO:0000256" key="2">
    <source>
        <dbReference type="ARBA" id="ARBA00011152"/>
    </source>
</evidence>
<evidence type="ECO:0000256" key="8">
    <source>
        <dbReference type="ARBA" id="ARBA00047838"/>
    </source>
</evidence>
<dbReference type="PANTHER" id="PTHR42701">
    <property type="entry name" value="IMIDAZOLE GLYCEROL PHOSPHATE SYNTHASE SUBUNIT HISH"/>
    <property type="match status" value="1"/>
</dbReference>
<evidence type="ECO:0000256" key="5">
    <source>
        <dbReference type="ARBA" id="ARBA00022962"/>
    </source>
</evidence>
<comment type="caution">
    <text evidence="13">The sequence shown here is derived from an EMBL/GenBank/DDBJ whole genome shotgun (WGS) entry which is preliminary data.</text>
</comment>
<dbReference type="EC" id="3.5.1.2" evidence="10"/>
<dbReference type="PANTHER" id="PTHR42701:SF1">
    <property type="entry name" value="IMIDAZOLE GLYCEROL PHOSPHATE SYNTHASE SUBUNIT HISH"/>
    <property type="match status" value="1"/>
</dbReference>
<gene>
    <name evidence="10 13" type="primary">hisH</name>
    <name evidence="13" type="ORF">GKC30_04825</name>
</gene>